<gene>
    <name evidence="1" type="ORF">PPERSA_07719</name>
</gene>
<comment type="caution">
    <text evidence="1">The sequence shown here is derived from an EMBL/GenBank/DDBJ whole genome shotgun (WGS) entry which is preliminary data.</text>
</comment>
<sequence>MSENKDYLESSFLLDINFDTAPTQDTKDEIKDKEIEYIQQKQQKQKEGKQQNFKAKNESQYELTELTFQKSNFNDVQKNSKNQNLYYDKEQKYKIDTQIIERYEKINDDQEKE</sequence>
<proteinExistence type="predicted"/>
<dbReference type="AlphaFoldDB" id="A0A0V0RAB0"/>
<evidence type="ECO:0000313" key="1">
    <source>
        <dbReference type="EMBL" id="KRX11194.1"/>
    </source>
</evidence>
<protein>
    <submittedName>
        <fullName evidence="1">Uncharacterized protein</fullName>
    </submittedName>
</protein>
<accession>A0A0V0RAB0</accession>
<dbReference type="Proteomes" id="UP000054937">
    <property type="component" value="Unassembled WGS sequence"/>
</dbReference>
<keyword evidence="2" id="KW-1185">Reference proteome</keyword>
<dbReference type="InParanoid" id="A0A0V0RAB0"/>
<dbReference type="EMBL" id="LDAU01000003">
    <property type="protein sequence ID" value="KRX11194.1"/>
    <property type="molecule type" value="Genomic_DNA"/>
</dbReference>
<name>A0A0V0RAB0_PSEPJ</name>
<reference evidence="1 2" key="1">
    <citation type="journal article" date="2015" name="Sci. Rep.">
        <title>Genome of the facultative scuticociliatosis pathogen Pseudocohnilembus persalinus provides insight into its virulence through horizontal gene transfer.</title>
        <authorList>
            <person name="Xiong J."/>
            <person name="Wang G."/>
            <person name="Cheng J."/>
            <person name="Tian M."/>
            <person name="Pan X."/>
            <person name="Warren A."/>
            <person name="Jiang C."/>
            <person name="Yuan D."/>
            <person name="Miao W."/>
        </authorList>
    </citation>
    <scope>NUCLEOTIDE SEQUENCE [LARGE SCALE GENOMIC DNA]</scope>
    <source>
        <strain evidence="1">36N120E</strain>
    </source>
</reference>
<evidence type="ECO:0000313" key="2">
    <source>
        <dbReference type="Proteomes" id="UP000054937"/>
    </source>
</evidence>
<organism evidence="1 2">
    <name type="scientific">Pseudocohnilembus persalinus</name>
    <name type="common">Ciliate</name>
    <dbReference type="NCBI Taxonomy" id="266149"/>
    <lineage>
        <taxon>Eukaryota</taxon>
        <taxon>Sar</taxon>
        <taxon>Alveolata</taxon>
        <taxon>Ciliophora</taxon>
        <taxon>Intramacronucleata</taxon>
        <taxon>Oligohymenophorea</taxon>
        <taxon>Scuticociliatia</taxon>
        <taxon>Philasterida</taxon>
        <taxon>Pseudocohnilembidae</taxon>
        <taxon>Pseudocohnilembus</taxon>
    </lineage>
</organism>